<feature type="compositionally biased region" description="Polar residues" evidence="1">
    <location>
        <begin position="127"/>
        <end position="165"/>
    </location>
</feature>
<feature type="signal peptide" evidence="2">
    <location>
        <begin position="1"/>
        <end position="18"/>
    </location>
</feature>
<sequence>MRQNVLLLALSAATAVTAQERNFTIDISAVEPATKAGWCGAQYNTCRLLCDGRPTKNDCDTSTLEYKCTCSDGTAPDLENYIQTVPTFICERAFEECIAANTASSRAQDECETNIKSECGDLDPTKAQANTPSEDSTTSAGSSPTDSPSGSAAENAPANTSTSTAGAVPTAAYVGNGVAMVAAGVFAAML</sequence>
<dbReference type="EMBL" id="JAUEPN010000001">
    <property type="protein sequence ID" value="KAK3300891.1"/>
    <property type="molecule type" value="Genomic_DNA"/>
</dbReference>
<proteinExistence type="predicted"/>
<feature type="chain" id="PRO_5041936956" description="DUF7707 domain-containing protein" evidence="2">
    <location>
        <begin position="19"/>
        <end position="190"/>
    </location>
</feature>
<name>A0AAE0HSA5_9PEZI</name>
<accession>A0AAE0HSA5</accession>
<dbReference type="AlphaFoldDB" id="A0AAE0HSA5"/>
<comment type="caution">
    <text evidence="4">The sequence shown here is derived from an EMBL/GenBank/DDBJ whole genome shotgun (WGS) entry which is preliminary data.</text>
</comment>
<protein>
    <recommendedName>
        <fullName evidence="3">DUF7707 domain-containing protein</fullName>
    </recommendedName>
</protein>
<organism evidence="4 5">
    <name type="scientific">Chaetomium fimeti</name>
    <dbReference type="NCBI Taxonomy" id="1854472"/>
    <lineage>
        <taxon>Eukaryota</taxon>
        <taxon>Fungi</taxon>
        <taxon>Dikarya</taxon>
        <taxon>Ascomycota</taxon>
        <taxon>Pezizomycotina</taxon>
        <taxon>Sordariomycetes</taxon>
        <taxon>Sordariomycetidae</taxon>
        <taxon>Sordariales</taxon>
        <taxon>Chaetomiaceae</taxon>
        <taxon>Chaetomium</taxon>
    </lineage>
</organism>
<keyword evidence="2" id="KW-0732">Signal</keyword>
<evidence type="ECO:0000256" key="1">
    <source>
        <dbReference type="SAM" id="MobiDB-lite"/>
    </source>
</evidence>
<evidence type="ECO:0000259" key="3">
    <source>
        <dbReference type="Pfam" id="PF24808"/>
    </source>
</evidence>
<dbReference type="PANTHER" id="PTHR38118">
    <property type="entry name" value="ANCHORED CELL WALL PROTEIN 11-RELATED"/>
    <property type="match status" value="1"/>
</dbReference>
<reference evidence="4" key="2">
    <citation type="submission" date="2023-06" db="EMBL/GenBank/DDBJ databases">
        <authorList>
            <consortium name="Lawrence Berkeley National Laboratory"/>
            <person name="Haridas S."/>
            <person name="Hensen N."/>
            <person name="Bonometti L."/>
            <person name="Westerberg I."/>
            <person name="Brannstrom I.O."/>
            <person name="Guillou S."/>
            <person name="Cros-Aarteil S."/>
            <person name="Calhoun S."/>
            <person name="Kuo A."/>
            <person name="Mondo S."/>
            <person name="Pangilinan J."/>
            <person name="Riley R."/>
            <person name="Labutti K."/>
            <person name="Andreopoulos B."/>
            <person name="Lipzen A."/>
            <person name="Chen C."/>
            <person name="Yanf M."/>
            <person name="Daum C."/>
            <person name="Ng V."/>
            <person name="Clum A."/>
            <person name="Steindorff A."/>
            <person name="Ohm R."/>
            <person name="Martin F."/>
            <person name="Silar P."/>
            <person name="Natvig D."/>
            <person name="Lalanne C."/>
            <person name="Gautier V."/>
            <person name="Ament-Velasquez S.L."/>
            <person name="Kruys A."/>
            <person name="Hutchinson M.I."/>
            <person name="Powell A.J."/>
            <person name="Barry K."/>
            <person name="Miller A.N."/>
            <person name="Grigoriev I.V."/>
            <person name="Debuchy R."/>
            <person name="Gladieux P."/>
            <person name="Thoren M.H."/>
            <person name="Johannesson H."/>
        </authorList>
    </citation>
    <scope>NUCLEOTIDE SEQUENCE</scope>
    <source>
        <strain evidence="4">CBS 168.71</strain>
    </source>
</reference>
<dbReference type="Pfam" id="PF24808">
    <property type="entry name" value="DUF7707"/>
    <property type="match status" value="1"/>
</dbReference>
<dbReference type="GeneID" id="87836942"/>
<keyword evidence="5" id="KW-1185">Reference proteome</keyword>
<evidence type="ECO:0000256" key="2">
    <source>
        <dbReference type="SAM" id="SignalP"/>
    </source>
</evidence>
<reference evidence="4" key="1">
    <citation type="journal article" date="2023" name="Mol. Phylogenet. Evol.">
        <title>Genome-scale phylogeny and comparative genomics of the fungal order Sordariales.</title>
        <authorList>
            <person name="Hensen N."/>
            <person name="Bonometti L."/>
            <person name="Westerberg I."/>
            <person name="Brannstrom I.O."/>
            <person name="Guillou S."/>
            <person name="Cros-Aarteil S."/>
            <person name="Calhoun S."/>
            <person name="Haridas S."/>
            <person name="Kuo A."/>
            <person name="Mondo S."/>
            <person name="Pangilinan J."/>
            <person name="Riley R."/>
            <person name="LaButti K."/>
            <person name="Andreopoulos B."/>
            <person name="Lipzen A."/>
            <person name="Chen C."/>
            <person name="Yan M."/>
            <person name="Daum C."/>
            <person name="Ng V."/>
            <person name="Clum A."/>
            <person name="Steindorff A."/>
            <person name="Ohm R.A."/>
            <person name="Martin F."/>
            <person name="Silar P."/>
            <person name="Natvig D.O."/>
            <person name="Lalanne C."/>
            <person name="Gautier V."/>
            <person name="Ament-Velasquez S.L."/>
            <person name="Kruys A."/>
            <person name="Hutchinson M.I."/>
            <person name="Powell A.J."/>
            <person name="Barry K."/>
            <person name="Miller A.N."/>
            <person name="Grigoriev I.V."/>
            <person name="Debuchy R."/>
            <person name="Gladieux P."/>
            <person name="Hiltunen Thoren M."/>
            <person name="Johannesson H."/>
        </authorList>
    </citation>
    <scope>NUCLEOTIDE SEQUENCE</scope>
    <source>
        <strain evidence="4">CBS 168.71</strain>
    </source>
</reference>
<evidence type="ECO:0000313" key="5">
    <source>
        <dbReference type="Proteomes" id="UP001278766"/>
    </source>
</evidence>
<dbReference type="InterPro" id="IPR056124">
    <property type="entry name" value="DUF7707"/>
</dbReference>
<dbReference type="PANTHER" id="PTHR38118:SF3">
    <property type="entry name" value="ANCHORED CELL WALL PROTEIN 11"/>
    <property type="match status" value="1"/>
</dbReference>
<dbReference type="RefSeq" id="XP_062664405.1">
    <property type="nucleotide sequence ID" value="XM_062799994.1"/>
</dbReference>
<gene>
    <name evidence="4" type="ORF">B0H64DRAFT_26252</name>
</gene>
<feature type="domain" description="DUF7707" evidence="3">
    <location>
        <begin position="24"/>
        <end position="124"/>
    </location>
</feature>
<feature type="region of interest" description="Disordered" evidence="1">
    <location>
        <begin position="122"/>
        <end position="165"/>
    </location>
</feature>
<evidence type="ECO:0000313" key="4">
    <source>
        <dbReference type="EMBL" id="KAK3300891.1"/>
    </source>
</evidence>
<dbReference type="Proteomes" id="UP001278766">
    <property type="component" value="Unassembled WGS sequence"/>
</dbReference>